<dbReference type="GO" id="GO:0007219">
    <property type="term" value="P:Notch signaling pathway"/>
    <property type="evidence" value="ECO:0007669"/>
    <property type="project" value="TreeGrafter"/>
</dbReference>
<dbReference type="GO" id="GO:0007411">
    <property type="term" value="P:axon guidance"/>
    <property type="evidence" value="ECO:0007669"/>
    <property type="project" value="TreeGrafter"/>
</dbReference>
<feature type="disulfide bond" evidence="7">
    <location>
        <begin position="2984"/>
        <end position="2993"/>
    </location>
</feature>
<dbReference type="FunFam" id="2.10.25.10:FF:000007">
    <property type="entry name" value="Delta-like protein"/>
    <property type="match status" value="1"/>
</dbReference>
<feature type="domain" description="EGF-like" evidence="10">
    <location>
        <begin position="2065"/>
        <end position="2101"/>
    </location>
</feature>
<accession>A0A3M6V513</accession>
<feature type="disulfide bond" evidence="7">
    <location>
        <begin position="2167"/>
        <end position="2176"/>
    </location>
</feature>
<dbReference type="SUPFAM" id="SSF57196">
    <property type="entry name" value="EGF/Laminin"/>
    <property type="match status" value="3"/>
</dbReference>
<dbReference type="SMART" id="SM00274">
    <property type="entry name" value="FOLN"/>
    <property type="match status" value="10"/>
</dbReference>
<proteinExistence type="inferred from homology"/>
<evidence type="ECO:0000256" key="5">
    <source>
        <dbReference type="ARBA" id="ARBA00023157"/>
    </source>
</evidence>
<dbReference type="FunFam" id="2.10.25.10:FF:000327">
    <property type="entry name" value="neurogenic locus notch homolog protein 4"/>
    <property type="match status" value="7"/>
</dbReference>
<dbReference type="GO" id="GO:0005886">
    <property type="term" value="C:plasma membrane"/>
    <property type="evidence" value="ECO:0007669"/>
    <property type="project" value="TreeGrafter"/>
</dbReference>
<gene>
    <name evidence="11" type="ORF">pdam_00017406</name>
</gene>
<evidence type="ECO:0000259" key="10">
    <source>
        <dbReference type="PROSITE" id="PS50026"/>
    </source>
</evidence>
<feature type="domain" description="EGF-like" evidence="10">
    <location>
        <begin position="2217"/>
        <end position="2253"/>
    </location>
</feature>
<dbReference type="SMART" id="SM00231">
    <property type="entry name" value="FA58C"/>
    <property type="match status" value="5"/>
</dbReference>
<dbReference type="OrthoDB" id="5984372at2759"/>
<dbReference type="SUPFAM" id="SSF49785">
    <property type="entry name" value="Galactose-binding domain-like"/>
    <property type="match status" value="5"/>
</dbReference>
<dbReference type="InterPro" id="IPR001881">
    <property type="entry name" value="EGF-like_Ca-bd_dom"/>
</dbReference>
<dbReference type="CDD" id="cd00057">
    <property type="entry name" value="FA58C"/>
    <property type="match status" value="5"/>
</dbReference>
<dbReference type="GO" id="GO:0005509">
    <property type="term" value="F:calcium ion binding"/>
    <property type="evidence" value="ECO:0007669"/>
    <property type="project" value="InterPro"/>
</dbReference>
<feature type="disulfide bond" evidence="7">
    <location>
        <begin position="1901"/>
        <end position="1910"/>
    </location>
</feature>
<dbReference type="PROSITE" id="PS01286">
    <property type="entry name" value="FA58C_2"/>
    <property type="match status" value="5"/>
</dbReference>
<feature type="domain" description="EGF-like" evidence="10">
    <location>
        <begin position="1989"/>
        <end position="2025"/>
    </location>
</feature>
<dbReference type="STRING" id="46731.A0A3M6V513"/>
<feature type="disulfide bond" evidence="7">
    <location>
        <begin position="2832"/>
        <end position="2841"/>
    </location>
</feature>
<evidence type="ECO:0000256" key="1">
    <source>
        <dbReference type="ARBA" id="ARBA00005847"/>
    </source>
</evidence>
<dbReference type="InterPro" id="IPR000152">
    <property type="entry name" value="EGF-type_Asp/Asn_hydroxyl_site"/>
</dbReference>
<keyword evidence="4" id="KW-0677">Repeat</keyword>
<feature type="disulfide bond" evidence="7">
    <location>
        <begin position="2718"/>
        <end position="2727"/>
    </location>
</feature>
<dbReference type="PROSITE" id="PS00022">
    <property type="entry name" value="EGF_1"/>
    <property type="match status" value="21"/>
</dbReference>
<evidence type="ECO:0000256" key="3">
    <source>
        <dbReference type="ARBA" id="ARBA00022729"/>
    </source>
</evidence>
<feature type="domain" description="EGF-like" evidence="10">
    <location>
        <begin position="2179"/>
        <end position="2215"/>
    </location>
</feature>
<dbReference type="PROSITE" id="PS01186">
    <property type="entry name" value="EGF_2"/>
    <property type="match status" value="20"/>
</dbReference>
<dbReference type="Gene3D" id="2.60.120.260">
    <property type="entry name" value="Galactose-binding domain-like"/>
    <property type="match status" value="6"/>
</dbReference>
<feature type="domain" description="EGF-like" evidence="10">
    <location>
        <begin position="3362"/>
        <end position="3400"/>
    </location>
</feature>
<feature type="domain" description="F5/8 type C" evidence="9">
    <location>
        <begin position="1411"/>
        <end position="1563"/>
    </location>
</feature>
<dbReference type="InterPro" id="IPR006150">
    <property type="entry name" value="Cys_repeat_1"/>
</dbReference>
<dbReference type="SUPFAM" id="SSF57184">
    <property type="entry name" value="Growth factor receptor domain"/>
    <property type="match status" value="6"/>
</dbReference>
<feature type="domain" description="F5/8 type C" evidence="9">
    <location>
        <begin position="1256"/>
        <end position="1408"/>
    </location>
</feature>
<feature type="domain" description="EGF-like" evidence="10">
    <location>
        <begin position="2653"/>
        <end position="2690"/>
    </location>
</feature>
<evidence type="ECO:0000256" key="4">
    <source>
        <dbReference type="ARBA" id="ARBA00022737"/>
    </source>
</evidence>
<feature type="domain" description="EGF-like" evidence="10">
    <location>
        <begin position="2806"/>
        <end position="2842"/>
    </location>
</feature>
<feature type="domain" description="EGF-like" evidence="10">
    <location>
        <begin position="2768"/>
        <end position="2804"/>
    </location>
</feature>
<comment type="caution">
    <text evidence="11">The sequence shown here is derived from an EMBL/GenBank/DDBJ whole genome shotgun (WGS) entry which is preliminary data.</text>
</comment>
<evidence type="ECO:0000259" key="9">
    <source>
        <dbReference type="PROSITE" id="PS50022"/>
    </source>
</evidence>
<feature type="disulfide bond" evidence="7">
    <location>
        <begin position="2794"/>
        <end position="2803"/>
    </location>
</feature>
<dbReference type="FunFam" id="2.10.25.10:FF:000066">
    <property type="entry name" value="FAT atypical cadherin 4"/>
    <property type="match status" value="3"/>
</dbReference>
<feature type="domain" description="EGF-like" evidence="10">
    <location>
        <begin position="2958"/>
        <end position="2994"/>
    </location>
</feature>
<dbReference type="GO" id="GO:0009986">
    <property type="term" value="C:cell surface"/>
    <property type="evidence" value="ECO:0007669"/>
    <property type="project" value="TreeGrafter"/>
</dbReference>
<feature type="domain" description="EGF-like" evidence="10">
    <location>
        <begin position="2255"/>
        <end position="2291"/>
    </location>
</feature>
<sequence>MKPLFVLLVILMIGDIFITVQGSSVKIDIRSEGCNDPGKTPNTCGRAYIKVNDVEHAKQGRGHNVVVVDAVTGIVEHSVRFDTHGNSDAGNQLKGFLNGISGDKIVLVAVQDEGSRYVQTAFDALTRMGGYDLGFLDYRGSYALVGHPGDQKPSYVTQVQSKSGQGPSVISMTVPLTISRLYNYYTTFVRSSIKIDIRSEGCNDPGKTPNTCGRAYIKVNDVEHAKQGRGHNVVVVDAIVLVAVQDEGSKYVKTAFDALTRMGGHDLGFLDYRGSYALVGHPGDQKPSYVTQVQSKSGQGPSVISITVPLTIMGPSIKIDIRSEGCNDPGKTPNTCGKAYIKVNDVEHAKQGRGHNVVVVDAVTGIVGQSVRFDTHGNSDAGSQLKDFLNKISGDKIVLVAVQDEGSKYVKTAFDALTRMGGHDLGFLDYRGSYALVGHPGDQKPSYVAQVQSKSGQGPSVISMTVPLTISRLYNCYTTFVRSSIKIDIRSEGCNDPGKTPNTCGIAYIKVNDNEHSKKKRGHNVVVLDAVTVQDEGSIHLKQAFDALTRVGGYDLSFLDYRGSYALVGHPARQKPSYVKQVQSKSGQGPSVISMTVPLMKNPFVDIDIRSEGCNDPNKTLDTCGIAYIKVDGKDHSRHLRGHNVVIVDQKTGRNHHLKEEKSLDKAFDTHGDESAGNRLGVFLDAQEADKIILIAVQDEGSIHLKQAFDALKRTGGYDLGFLDYRGSYALVGHAGEQRPSYVKQVQSKSGQGPSVISMTVPLTISVIDEGDDKCVVERIMKLLFASLVALIISDVFTTLEVSSIRIDIRSEGCNDPGRTPNTCGRAYIKVNGNEHSKQNRGHNVVVVNAVTGIVEHSVSFDTHGSTAAANQLKDFLNGIAGDKIILIAVQDEGSRYLKPAFDALTSIGGRDLGFLDHRGSYALVGYSREKKPSYVQQVQSKGGKGPSVISTTVPLTKNPFVDIDIRSEGCNDPNKKPDTCGIAYIKVDGKDHSLHRRGHNVVIVERKTGRVLKSEAFDTHGDGSAGTRLRDFLNAQGADKIVLVAVQDSAASHVGVALDSLRRVGAIDPILVEYRGSYALIGTPDANKPPWVTQDQHPRYKGPSEISIRIPLSDCQKALGMENYGIPNGKVRASSEWDSNHAAIQGRLHYKPPRGKQGAWSARHNNINQWLQVDLGSAFIKVTGVATQGRYNYNQWVFSGNTDRNTVVYHFLNAPVTARYIRFQPVTWSGHISMRVELYGCSGTVICTCNKPSACGKALGMASYAIPNGQVKASSEWDPNHAAIQGRLHYLPPPGKQGGWSAKYNNAKQWLQIDLGALFRVTAVATQGRSNYNQWVTKYKLQYSDNGATFTYYMEAGQNVAKEFVANKDRNTVVYHSLNPPKTTHFIRFRPVAWKSHISMRVEVYGCSACGEALGMASYAIPNGQVKASSEWDPNHAAIQGRLHYLPPPGKQGGWSAKRNNANQWLQIDLGALLKVTAVATQGRSNHDQWVTKYKLQYSDDGATFTFYIEAGQSVAKEFAANKDRSTIVYHSLNPPKVTRFIRFRPVAWKSHISMRVEVYGCSACGEALGMASYAIPNGQVKASSEWDPNHAAIQGRLHYLPPPGKQGGWSAKHNNANQWLQIDLGALLKVTAVATQGRSNHDQWVTKYKLQYSDDGATFSYYMEAGQSVAKEFAANKDRSTIVYHSLNPPKVTRFIRFRPVAWKSHISMRVEVYGCSDCGEALGMASYAIPNGQVKASSEWDPNHAAIQGRLHYLPPPGKQGGWSSKHNNVNQWLQIDLGALLKVTAVATQGRSNHDQWVTKYKLQYSNDGATFSYYMEAGQSVAKEFVANKDRSSVVYHSLNPPKVTRFIRFRPVSWKSHISMRVEVYGCSARDYCEQNPCKNGATCSNVEEGYQCTCKPGYSGAQCDQDINECSNNPCKNGATCVNLQGSHRCDCKSGYDGNNCENDINECTNSPCQNGATCVNLQGSYRCDCKSGYNGNKCENDINECSNNPCKNGATCVNLQGSYRCDCKSGYNGNSCENDINECSNSPCKNGATCVNIQGSYRCDCKSGYNGNNCENDINECSNNPCKNGATCVNLQGSHRCDCKSGYNGNNCENDINECTNSPCKNGATCVNLQGSYRCDCKSGYDGNNCETDINECSNNPCKNGATCVNLQGSHRCDCKSGYDGNNCENDINECSNSPCKNGATCVNLVGSYRCDCKSGYDGNNCENDVNECTNNPCKNGATCVNLSGGHRCDCAKGYSGSSCETAINDCAPDPCLNGGTCVDLVDGFRCDCAAGWLGITCDERSETILCSPYYPNIHRIEKKRTKDTVNFIMKKFLLFSMATLMMMDQCWSQCRTANWWGSFDKKGWSKCGSSVEYLKGFYRNNKNNNDPISLLEEGRCCKAPSPNQNQASTCKNANWWGVLDKTNRWAFCPTGYFLQGLYRSKNHNIHNIEEGHCCRPNNLPSSYLRCYEHDISSSFDNKGWSECDSDHYLTGVYRGGCDKLQCIEKIKCCMMPDSCKMANWWKAFDKKGWVQCDSTKHYITGLYRNNNWGKNDKIFLLEEAKCCPAPPPYQNTGSTCRDANWWGFYRNNGAWLHHLEMGKCCKPNGFPDRYEHCYNEDVKSSFDRRGLSKCQREGYYLAGIFRGGCDYLYCIESFKCCKMNVDECRTKNPCQNGAACSDKPGTYKCTCKSGFTGKNCESDINECSKSPCKNGAKCVNLKGSYRCDCKSGYTGKNCESDKNECSANPCKNGATCVNLQGSYRCDCKSGYTGNHCESDKNECSTSPCKNGATCVNLQGSYRCDCKSGYTGKHCDSDVNECSNNPCKNGATCVNLQGGHRCDCKSGYTGSSCESDINECSNSPCKNGATCVNLQGSYRCDCKTGYTGNNCETDVNECSNNPCKNGATCVNIQGGHRCDCKSGYTGSSCESDINECSNSPCKNGATCVNLSGSYRCDCKTGYTGNNCETDIDECSNNPCQNGALCANLQGSYRCDCKTGYTGNQCQTDINECAPAPCQNGGTCVDLVGSFRCDCPAEFEGANCENAAVIPLSQLEGNQDDLTSFKLSHFQKLFIHLTKRVNFTGVIYTEITNFLFWFLINQIKKYSLRADRNVLGAELGRYINWEHIKSAMEVLYSLLIILLMADTCCSQTCSNANWWHTFDREGWSYCDHKNQYMTGLWRNDAKGSDDGIYLIEYAKCCVAPYGMKDVPASCKTANWWGVLDSTNTWATCPDGYFMGGLYRTGKNHWLHNIEEARCCKPEGLPDKYADCYNENVWGSFDGKGLSECKREGYYMAGIFRGKCDKLYCLEEFKCCRMIAIEGPPIQADETKSKEDFHVPTNIKISLQYSIQTTVTITKRINLSTLLNIQGVKVSISSKCIRYNDPCKNGVKCVNLPGNYRCDFKTGYTRNNCETGAQLPLITQLTLMNARPIRFKMELSLFSHYRHEGHENHRQPKKLLTFFHKLRNQDDLTSFRLSHFQKGRQLREYEKRNLLLVDHPFYG</sequence>
<dbReference type="InterPro" id="IPR003645">
    <property type="entry name" value="Fol_N"/>
</dbReference>
<evidence type="ECO:0000256" key="7">
    <source>
        <dbReference type="PROSITE-ProRule" id="PRU00076"/>
    </source>
</evidence>
<feature type="domain" description="EGF-like" evidence="10">
    <location>
        <begin position="2692"/>
        <end position="2728"/>
    </location>
</feature>
<dbReference type="GO" id="GO:0043235">
    <property type="term" value="C:receptor complex"/>
    <property type="evidence" value="ECO:0007669"/>
    <property type="project" value="TreeGrafter"/>
</dbReference>
<evidence type="ECO:0000313" key="11">
    <source>
        <dbReference type="EMBL" id="RMX60959.1"/>
    </source>
</evidence>
<dbReference type="EMBL" id="RCHS01000093">
    <property type="protein sequence ID" value="RMX60959.1"/>
    <property type="molecule type" value="Genomic_DNA"/>
</dbReference>
<feature type="domain" description="F5/8 type C" evidence="9">
    <location>
        <begin position="1566"/>
        <end position="1718"/>
    </location>
</feature>
<evidence type="ECO:0000256" key="6">
    <source>
        <dbReference type="ARBA" id="ARBA00023180"/>
    </source>
</evidence>
<feature type="chain" id="PRO_5017963325" evidence="8">
    <location>
        <begin position="23"/>
        <end position="3489"/>
    </location>
</feature>
<feature type="domain" description="EGF-like" evidence="10">
    <location>
        <begin position="2027"/>
        <end position="2063"/>
    </location>
</feature>
<dbReference type="PROSITE" id="PS50026">
    <property type="entry name" value="EGF_3"/>
    <property type="match status" value="22"/>
</dbReference>
<comment type="similarity">
    <text evidence="1">Belongs to the NOTCH family.</text>
</comment>
<feature type="disulfide bond" evidence="7">
    <location>
        <begin position="1977"/>
        <end position="1986"/>
    </location>
</feature>
<feature type="domain" description="EGF-like" evidence="10">
    <location>
        <begin position="2844"/>
        <end position="2880"/>
    </location>
</feature>
<feature type="disulfide bond" evidence="7">
    <location>
        <begin position="2946"/>
        <end position="2955"/>
    </location>
</feature>
<dbReference type="InterPro" id="IPR000742">
    <property type="entry name" value="EGF"/>
</dbReference>
<dbReference type="Pfam" id="PF00008">
    <property type="entry name" value="EGF"/>
    <property type="match status" value="21"/>
</dbReference>
<dbReference type="PROSITE" id="PS00010">
    <property type="entry name" value="ASX_HYDROXYL"/>
    <property type="match status" value="15"/>
</dbReference>
<feature type="signal peptide" evidence="8">
    <location>
        <begin position="1"/>
        <end position="22"/>
    </location>
</feature>
<dbReference type="InterPro" id="IPR008979">
    <property type="entry name" value="Galactose-bd-like_sf"/>
</dbReference>
<feature type="disulfide bond" evidence="7">
    <location>
        <begin position="2680"/>
        <end position="2689"/>
    </location>
</feature>
<keyword evidence="5 7" id="KW-1015">Disulfide bond</keyword>
<feature type="disulfide bond" evidence="7">
    <location>
        <begin position="2205"/>
        <end position="2214"/>
    </location>
</feature>
<feature type="disulfide bond" evidence="7">
    <location>
        <begin position="2243"/>
        <end position="2252"/>
    </location>
</feature>
<dbReference type="SMART" id="SM00289">
    <property type="entry name" value="WR1"/>
    <property type="match status" value="12"/>
</dbReference>
<feature type="disulfide bond" evidence="7">
    <location>
        <begin position="3022"/>
        <end position="3031"/>
    </location>
</feature>
<feature type="domain" description="EGF-like" evidence="10">
    <location>
        <begin position="2920"/>
        <end position="2956"/>
    </location>
</feature>
<dbReference type="FunFam" id="2.10.25.10:FF:000471">
    <property type="entry name" value="Protein lin-12"/>
    <property type="match status" value="1"/>
</dbReference>
<feature type="domain" description="F5/8 type C" evidence="9">
    <location>
        <begin position="1175"/>
        <end position="1242"/>
    </location>
</feature>
<keyword evidence="6" id="KW-0325">Glycoprotein</keyword>
<feature type="disulfide bond" evidence="7">
    <location>
        <begin position="2908"/>
        <end position="2917"/>
    </location>
</feature>
<feature type="disulfide bond" evidence="7">
    <location>
        <begin position="2053"/>
        <end position="2062"/>
    </location>
</feature>
<dbReference type="PANTHER" id="PTHR45836:SF13">
    <property type="entry name" value="PROTEIN CRUMBS"/>
    <property type="match status" value="1"/>
</dbReference>
<feature type="domain" description="EGF-like" evidence="10">
    <location>
        <begin position="1951"/>
        <end position="1987"/>
    </location>
</feature>
<feature type="domain" description="EGF-like" evidence="10">
    <location>
        <begin position="2882"/>
        <end position="2918"/>
    </location>
</feature>
<feature type="disulfide bond" evidence="7">
    <location>
        <begin position="2091"/>
        <end position="2100"/>
    </location>
</feature>
<dbReference type="GO" id="GO:0042063">
    <property type="term" value="P:gliogenesis"/>
    <property type="evidence" value="ECO:0007669"/>
    <property type="project" value="UniProtKB-ARBA"/>
</dbReference>
<dbReference type="Gene3D" id="2.10.25.10">
    <property type="entry name" value="Laminin"/>
    <property type="match status" value="22"/>
</dbReference>
<name>A0A3M6V513_POCDA</name>
<dbReference type="InterPro" id="IPR009030">
    <property type="entry name" value="Growth_fac_rcpt_cys_sf"/>
</dbReference>
<dbReference type="InterPro" id="IPR039477">
    <property type="entry name" value="ILEI/PANDER_dom"/>
</dbReference>
<dbReference type="CDD" id="cd00054">
    <property type="entry name" value="EGF_CA"/>
    <property type="match status" value="22"/>
</dbReference>
<keyword evidence="12" id="KW-1185">Reference proteome</keyword>
<dbReference type="InterPro" id="IPR000421">
    <property type="entry name" value="FA58C"/>
</dbReference>
<evidence type="ECO:0000256" key="2">
    <source>
        <dbReference type="ARBA" id="ARBA00022536"/>
    </source>
</evidence>
<feature type="domain" description="F5/8 type C" evidence="9">
    <location>
        <begin position="1721"/>
        <end position="1873"/>
    </location>
</feature>
<feature type="disulfide bond" evidence="7">
    <location>
        <begin position="2015"/>
        <end position="2024"/>
    </location>
</feature>
<comment type="caution">
    <text evidence="7">Lacks conserved residue(s) required for the propagation of feature annotation.</text>
</comment>
<dbReference type="PROSITE" id="PS50022">
    <property type="entry name" value="FA58C_3"/>
    <property type="match status" value="6"/>
</dbReference>
<feature type="disulfide bond" evidence="7">
    <location>
        <begin position="1939"/>
        <end position="1948"/>
    </location>
</feature>
<evidence type="ECO:0000313" key="12">
    <source>
        <dbReference type="Proteomes" id="UP000275408"/>
    </source>
</evidence>
<feature type="disulfide bond" evidence="7">
    <location>
        <begin position="2129"/>
        <end position="2138"/>
    </location>
</feature>
<dbReference type="SMART" id="SM00181">
    <property type="entry name" value="EGF"/>
    <property type="match status" value="22"/>
</dbReference>
<dbReference type="PROSITE" id="PS52031">
    <property type="entry name" value="GG_LECTIN"/>
    <property type="match status" value="5"/>
</dbReference>
<dbReference type="InterPro" id="IPR018097">
    <property type="entry name" value="EGF_Ca-bd_CS"/>
</dbReference>
<feature type="domain" description="EGF-like" evidence="10">
    <location>
        <begin position="1913"/>
        <end position="1949"/>
    </location>
</feature>
<feature type="disulfide bond" evidence="7">
    <location>
        <begin position="2281"/>
        <end position="2290"/>
    </location>
</feature>
<dbReference type="FunFam" id="2.60.120.260:FF:000016">
    <property type="entry name" value="Contactin-associated protein-like 4 isoform 1"/>
    <property type="match status" value="4"/>
</dbReference>
<dbReference type="Pfam" id="PF15711">
    <property type="entry name" value="ILEI"/>
    <property type="match status" value="6"/>
</dbReference>
<keyword evidence="2 7" id="KW-0245">EGF-like domain</keyword>
<feature type="domain" description="EGF-like" evidence="10">
    <location>
        <begin position="2141"/>
        <end position="2177"/>
    </location>
</feature>
<dbReference type="PANTHER" id="PTHR45836">
    <property type="entry name" value="SLIT HOMOLOG"/>
    <property type="match status" value="1"/>
</dbReference>
<dbReference type="FunFam" id="2.10.25.10:FF:000230">
    <property type="entry name" value="Delta-like protein"/>
    <property type="match status" value="1"/>
</dbReference>
<dbReference type="PROSITE" id="PS01187">
    <property type="entry name" value="EGF_CA"/>
    <property type="match status" value="5"/>
</dbReference>
<feature type="disulfide bond" evidence="7">
    <location>
        <begin position="2870"/>
        <end position="2879"/>
    </location>
</feature>
<dbReference type="PROSITE" id="PS01285">
    <property type="entry name" value="FA58C_1"/>
    <property type="match status" value="4"/>
</dbReference>
<keyword evidence="3 8" id="KW-0732">Signal</keyword>
<dbReference type="SMART" id="SM00179">
    <property type="entry name" value="EGF_CA"/>
    <property type="match status" value="22"/>
</dbReference>
<dbReference type="InterPro" id="IPR051355">
    <property type="entry name" value="Notch/Slit_guidance"/>
</dbReference>
<evidence type="ECO:0000256" key="8">
    <source>
        <dbReference type="SAM" id="SignalP"/>
    </source>
</evidence>
<dbReference type="FunFam" id="2.10.25.10:FF:000151">
    <property type="entry name" value="FAT atypical cadherin 4"/>
    <property type="match status" value="6"/>
</dbReference>
<dbReference type="FunFam" id="2.10.25.10:FF:000125">
    <property type="entry name" value="Neurogenic locus notch protein-like"/>
    <property type="match status" value="2"/>
</dbReference>
<feature type="domain" description="EGF-like" evidence="10">
    <location>
        <begin position="2103"/>
        <end position="2139"/>
    </location>
</feature>
<feature type="domain" description="EGF-like" evidence="10">
    <location>
        <begin position="2730"/>
        <end position="2766"/>
    </location>
</feature>
<protein>
    <submittedName>
        <fullName evidence="11">Uncharacterized protein</fullName>
    </submittedName>
</protein>
<feature type="domain" description="F5/8 type C" evidence="9">
    <location>
        <begin position="1116"/>
        <end position="1174"/>
    </location>
</feature>
<reference evidence="11 12" key="1">
    <citation type="journal article" date="2018" name="Sci. Rep.">
        <title>Comparative analysis of the Pocillopora damicornis genome highlights role of immune system in coral evolution.</title>
        <authorList>
            <person name="Cunning R."/>
            <person name="Bay R.A."/>
            <person name="Gillette P."/>
            <person name="Baker A.C."/>
            <person name="Traylor-Knowles N."/>
        </authorList>
    </citation>
    <scope>NUCLEOTIDE SEQUENCE [LARGE SCALE GENOMIC DNA]</scope>
    <source>
        <strain evidence="11">RSMAS</strain>
        <tissue evidence="11">Whole animal</tissue>
    </source>
</reference>
<organism evidence="11 12">
    <name type="scientific">Pocillopora damicornis</name>
    <name type="common">Cauliflower coral</name>
    <name type="synonym">Millepora damicornis</name>
    <dbReference type="NCBI Taxonomy" id="46731"/>
    <lineage>
        <taxon>Eukaryota</taxon>
        <taxon>Metazoa</taxon>
        <taxon>Cnidaria</taxon>
        <taxon>Anthozoa</taxon>
        <taxon>Hexacorallia</taxon>
        <taxon>Scleractinia</taxon>
        <taxon>Astrocoeniina</taxon>
        <taxon>Pocilloporidae</taxon>
        <taxon>Pocillopora</taxon>
    </lineage>
</organism>
<feature type="disulfide bond" evidence="7">
    <location>
        <begin position="2756"/>
        <end position="2765"/>
    </location>
</feature>
<dbReference type="Pfam" id="PF00754">
    <property type="entry name" value="F5_F8_type_C"/>
    <property type="match status" value="5"/>
</dbReference>
<dbReference type="Proteomes" id="UP000275408">
    <property type="component" value="Unassembled WGS sequence"/>
</dbReference>
<feature type="domain" description="EGF-like" evidence="10">
    <location>
        <begin position="1875"/>
        <end position="1911"/>
    </location>
</feature>
<feature type="domain" description="EGF-like" evidence="10">
    <location>
        <begin position="2996"/>
        <end position="3032"/>
    </location>
</feature>